<protein>
    <submittedName>
        <fullName evidence="1">Uncharacterized protein</fullName>
    </submittedName>
</protein>
<gene>
    <name evidence="1" type="ORF">SDJN03_14999</name>
</gene>
<name>A0AAV6MYT2_9ROSI</name>
<evidence type="ECO:0000313" key="1">
    <source>
        <dbReference type="EMBL" id="KAG6589576.1"/>
    </source>
</evidence>
<keyword evidence="2" id="KW-1185">Reference proteome</keyword>
<accession>A0AAV6MYT2</accession>
<comment type="caution">
    <text evidence="1">The sequence shown here is derived from an EMBL/GenBank/DDBJ whole genome shotgun (WGS) entry which is preliminary data.</text>
</comment>
<feature type="non-terminal residue" evidence="1">
    <location>
        <position position="1"/>
    </location>
</feature>
<organism evidence="1 2">
    <name type="scientific">Cucurbita argyrosperma subsp. sororia</name>
    <dbReference type="NCBI Taxonomy" id="37648"/>
    <lineage>
        <taxon>Eukaryota</taxon>
        <taxon>Viridiplantae</taxon>
        <taxon>Streptophyta</taxon>
        <taxon>Embryophyta</taxon>
        <taxon>Tracheophyta</taxon>
        <taxon>Spermatophyta</taxon>
        <taxon>Magnoliopsida</taxon>
        <taxon>eudicotyledons</taxon>
        <taxon>Gunneridae</taxon>
        <taxon>Pentapetalae</taxon>
        <taxon>rosids</taxon>
        <taxon>fabids</taxon>
        <taxon>Cucurbitales</taxon>
        <taxon>Cucurbitaceae</taxon>
        <taxon>Cucurbiteae</taxon>
        <taxon>Cucurbita</taxon>
    </lineage>
</organism>
<proteinExistence type="predicted"/>
<reference evidence="1 2" key="1">
    <citation type="journal article" date="2021" name="Hortic Res">
        <title>The domestication of Cucurbita argyrosperma as revealed by the genome of its wild relative.</title>
        <authorList>
            <person name="Barrera-Redondo J."/>
            <person name="Sanchez-de la Vega G."/>
            <person name="Aguirre-Liguori J.A."/>
            <person name="Castellanos-Morales G."/>
            <person name="Gutierrez-Guerrero Y.T."/>
            <person name="Aguirre-Dugua X."/>
            <person name="Aguirre-Planter E."/>
            <person name="Tenaillon M.I."/>
            <person name="Lira-Saade R."/>
            <person name="Eguiarte L.E."/>
        </authorList>
    </citation>
    <scope>NUCLEOTIDE SEQUENCE [LARGE SCALE GENOMIC DNA]</scope>
    <source>
        <strain evidence="1">JBR-2021</strain>
    </source>
</reference>
<sequence length="148" mass="16857">MAKTRGKHSKTKRGQARAIAKQFKVKNLSIRQKLGLTEKPAKVSKEGMGFFIRRTLPRKFGISFTIPDRMATEINDKKRISGLHPLRITRVPSGGPMEFHAVVKEAEKGSAPLKNQQQGRPPNPKAAYHRSRLNEWHPQVFHFISDYC</sequence>
<evidence type="ECO:0000313" key="2">
    <source>
        <dbReference type="Proteomes" id="UP000685013"/>
    </source>
</evidence>
<dbReference type="EMBL" id="JAGKQH010000010">
    <property type="protein sequence ID" value="KAG6589576.1"/>
    <property type="molecule type" value="Genomic_DNA"/>
</dbReference>
<dbReference type="AlphaFoldDB" id="A0AAV6MYT2"/>
<dbReference type="Proteomes" id="UP000685013">
    <property type="component" value="Chromosome 10"/>
</dbReference>